<dbReference type="RefSeq" id="WP_066783234.1">
    <property type="nucleotide sequence ID" value="NZ_LWQS01000033.1"/>
</dbReference>
<dbReference type="Proteomes" id="UP000078287">
    <property type="component" value="Unassembled WGS sequence"/>
</dbReference>
<dbReference type="Gene3D" id="3.30.530.20">
    <property type="match status" value="1"/>
</dbReference>
<sequence length="252" mass="26210">MKIAGNYTFAASRDEVWAALNDPEVLARTIPGCQRLEQVGENEYESTLKIGLQAVRGVYSGRVKIDNIQAPESYEIHVDGKGSNGFLKGSGSITLREENGQTILDYGGEAHVGGTIASVGQRLLDGAAKTLIAQSLKALAAQIEARRAGSVEATPAPAAAPEPVAVPSPAPAAAPAPEPVAAPSPAPAAAPAPEPAEAPAFRRTIHVPAGEGLSEVDVALGVVEDFLKERPWVPWVIVAFLLGYLLGQRRSG</sequence>
<feature type="compositionally biased region" description="Pro residues" evidence="1">
    <location>
        <begin position="158"/>
        <end position="196"/>
    </location>
</feature>
<dbReference type="PANTHER" id="PTHR38588:SF1">
    <property type="entry name" value="BLL0334 PROTEIN"/>
    <property type="match status" value="1"/>
</dbReference>
<gene>
    <name evidence="2" type="ORF">A6A03_08720</name>
</gene>
<evidence type="ECO:0000313" key="2">
    <source>
        <dbReference type="EMBL" id="OAN48261.1"/>
    </source>
</evidence>
<reference evidence="2 3" key="1">
    <citation type="submission" date="2016-04" db="EMBL/GenBank/DDBJ databases">
        <title>Chloroflexus islandicus sp. nov., a thermophilic filamentous anoxygenic phototrophic bacterium from geyser Strokkur (Iceland).</title>
        <authorList>
            <person name="Gaisin V.A."/>
            <person name="Kalashnikov A.M."/>
            <person name="Sukhacheva M.V."/>
            <person name="Grouzdev D.S."/>
            <person name="Ivanov T.M."/>
            <person name="Kuznetsov B."/>
            <person name="Gorlenko V.M."/>
        </authorList>
    </citation>
    <scope>NUCLEOTIDE SEQUENCE [LARGE SCALE GENOMIC DNA]</scope>
    <source>
        <strain evidence="3">isl-2</strain>
    </source>
</reference>
<dbReference type="AlphaFoldDB" id="A0A178MHS8"/>
<dbReference type="EMBL" id="LWQS01000033">
    <property type="protein sequence ID" value="OAN48261.1"/>
    <property type="molecule type" value="Genomic_DNA"/>
</dbReference>
<protein>
    <submittedName>
        <fullName evidence="2">Carbon monoxide dehydrogenase</fullName>
    </submittedName>
</protein>
<dbReference type="PANTHER" id="PTHR38588">
    <property type="entry name" value="BLL0334 PROTEIN"/>
    <property type="match status" value="1"/>
</dbReference>
<feature type="region of interest" description="Disordered" evidence="1">
    <location>
        <begin position="154"/>
        <end position="196"/>
    </location>
</feature>
<dbReference type="SUPFAM" id="SSF55961">
    <property type="entry name" value="Bet v1-like"/>
    <property type="match status" value="1"/>
</dbReference>
<dbReference type="Pfam" id="PF06240">
    <property type="entry name" value="COXG"/>
    <property type="match status" value="1"/>
</dbReference>
<dbReference type="OrthoDB" id="9787428at2"/>
<name>A0A178MHS8_9CHLR</name>
<organism evidence="2 3">
    <name type="scientific">Chloroflexus islandicus</name>
    <dbReference type="NCBI Taxonomy" id="1707952"/>
    <lineage>
        <taxon>Bacteria</taxon>
        <taxon>Bacillati</taxon>
        <taxon>Chloroflexota</taxon>
        <taxon>Chloroflexia</taxon>
        <taxon>Chloroflexales</taxon>
        <taxon>Chloroflexineae</taxon>
        <taxon>Chloroflexaceae</taxon>
        <taxon>Chloroflexus</taxon>
    </lineage>
</organism>
<dbReference type="STRING" id="1707952.A6A03_08720"/>
<dbReference type="InterPro" id="IPR010419">
    <property type="entry name" value="CO_DH_gsu"/>
</dbReference>
<keyword evidence="3" id="KW-1185">Reference proteome</keyword>
<dbReference type="InterPro" id="IPR023393">
    <property type="entry name" value="START-like_dom_sf"/>
</dbReference>
<comment type="caution">
    <text evidence="2">The sequence shown here is derived from an EMBL/GenBank/DDBJ whole genome shotgun (WGS) entry which is preliminary data.</text>
</comment>
<dbReference type="CDD" id="cd05018">
    <property type="entry name" value="CoxG"/>
    <property type="match status" value="1"/>
</dbReference>
<evidence type="ECO:0000313" key="3">
    <source>
        <dbReference type="Proteomes" id="UP000078287"/>
    </source>
</evidence>
<evidence type="ECO:0000256" key="1">
    <source>
        <dbReference type="SAM" id="MobiDB-lite"/>
    </source>
</evidence>
<proteinExistence type="predicted"/>
<accession>A0A178MHS8</accession>